<gene>
    <name evidence="1" type="ORF">COT52_01975</name>
</gene>
<sequence>MFDKFNQAKQLYDLKKQADSLKKELGVIFVEADYQGVVVKMKGDQEVVSVVVDGQENIRLVRAFNKALTRSQKEAAKKMRGRLGDFGLPNL</sequence>
<name>A0A2H0X9J8_UNCKA</name>
<evidence type="ECO:0000313" key="1">
    <source>
        <dbReference type="EMBL" id="PIS20768.1"/>
    </source>
</evidence>
<evidence type="ECO:0008006" key="3">
    <source>
        <dbReference type="Google" id="ProtNLM"/>
    </source>
</evidence>
<reference evidence="2" key="1">
    <citation type="submission" date="2017-09" db="EMBL/GenBank/DDBJ databases">
        <title>Depth-based differentiation of microbial function through sediment-hosted aquifers and enrichment of novel symbionts in the deep terrestrial subsurface.</title>
        <authorList>
            <person name="Probst A.J."/>
            <person name="Ladd B."/>
            <person name="Jarett J.K."/>
            <person name="Geller-Mcgrath D.E."/>
            <person name="Sieber C.M.K."/>
            <person name="Emerson J.B."/>
            <person name="Anantharaman K."/>
            <person name="Thomas B.C."/>
            <person name="Malmstrom R."/>
            <person name="Stieglmeier M."/>
            <person name="Klingl A."/>
            <person name="Woyke T."/>
            <person name="Ryan C.M."/>
            <person name="Banfield J.F."/>
        </authorList>
    </citation>
    <scope>NUCLEOTIDE SEQUENCE [LARGE SCALE GENOMIC DNA]</scope>
</reference>
<dbReference type="AlphaFoldDB" id="A0A2H0X9J8"/>
<dbReference type="EMBL" id="PEYW01000029">
    <property type="protein sequence ID" value="PIS20768.1"/>
    <property type="molecule type" value="Genomic_DNA"/>
</dbReference>
<dbReference type="InterPro" id="IPR036894">
    <property type="entry name" value="YbaB-like_sf"/>
</dbReference>
<organism evidence="1 2">
    <name type="scientific">candidate division WWE3 bacterium CG08_land_8_20_14_0_20_43_13</name>
    <dbReference type="NCBI Taxonomy" id="1975087"/>
    <lineage>
        <taxon>Bacteria</taxon>
        <taxon>Katanobacteria</taxon>
    </lineage>
</organism>
<proteinExistence type="predicted"/>
<dbReference type="SUPFAM" id="SSF82607">
    <property type="entry name" value="YbaB-like"/>
    <property type="match status" value="1"/>
</dbReference>
<accession>A0A2H0X9J8</accession>
<comment type="caution">
    <text evidence="1">The sequence shown here is derived from an EMBL/GenBank/DDBJ whole genome shotgun (WGS) entry which is preliminary data.</text>
</comment>
<dbReference type="Gene3D" id="3.30.1310.10">
    <property type="entry name" value="Nucleoid-associated protein YbaB-like domain"/>
    <property type="match status" value="1"/>
</dbReference>
<dbReference type="Proteomes" id="UP000231414">
    <property type="component" value="Unassembled WGS sequence"/>
</dbReference>
<evidence type="ECO:0000313" key="2">
    <source>
        <dbReference type="Proteomes" id="UP000231414"/>
    </source>
</evidence>
<protein>
    <recommendedName>
        <fullName evidence="3">Nucleoid-associated protein, YbaB/EbfC family</fullName>
    </recommendedName>
</protein>